<dbReference type="InterPro" id="IPR002220">
    <property type="entry name" value="DapA-like"/>
</dbReference>
<dbReference type="EMBL" id="JACLAW010000001">
    <property type="protein sequence ID" value="MBC2664234.1"/>
    <property type="molecule type" value="Genomic_DNA"/>
</dbReference>
<evidence type="ECO:0000313" key="2">
    <source>
        <dbReference type="EMBL" id="MBC2664234.1"/>
    </source>
</evidence>
<dbReference type="AlphaFoldDB" id="A0A7X1FNT8"/>
<accession>A0A7X1FNT8</accession>
<dbReference type="SMART" id="SM01130">
    <property type="entry name" value="DHDPS"/>
    <property type="match status" value="1"/>
</dbReference>
<protein>
    <submittedName>
        <fullName evidence="2">Dihydrodipicolinate synthase family protein</fullName>
    </submittedName>
</protein>
<dbReference type="RefSeq" id="WP_185662471.1">
    <property type="nucleotide sequence ID" value="NZ_JACLAW010000001.1"/>
</dbReference>
<dbReference type="Pfam" id="PF00701">
    <property type="entry name" value="DHDPS"/>
    <property type="match status" value="1"/>
</dbReference>
<keyword evidence="1" id="KW-0456">Lyase</keyword>
<comment type="caution">
    <text evidence="2">The sequence shown here is derived from an EMBL/GenBank/DDBJ whole genome shotgun (WGS) entry which is preliminary data.</text>
</comment>
<dbReference type="CDD" id="cd00408">
    <property type="entry name" value="DHDPS-like"/>
    <property type="match status" value="1"/>
</dbReference>
<dbReference type="InterPro" id="IPR013785">
    <property type="entry name" value="Aldolase_TIM"/>
</dbReference>
<evidence type="ECO:0000313" key="3">
    <source>
        <dbReference type="Proteomes" id="UP000566813"/>
    </source>
</evidence>
<reference evidence="2 3" key="1">
    <citation type="submission" date="2020-08" db="EMBL/GenBank/DDBJ databases">
        <title>The genome sequence of type strain Novosphingobium flavum NBRC 111647.</title>
        <authorList>
            <person name="Liu Y."/>
        </authorList>
    </citation>
    <scope>NUCLEOTIDE SEQUENCE [LARGE SCALE GENOMIC DNA]</scope>
    <source>
        <strain evidence="2 3">NBRC 111647</strain>
    </source>
</reference>
<organism evidence="2 3">
    <name type="scientific">Novosphingobium flavum</name>
    <dbReference type="NCBI Taxonomy" id="1778672"/>
    <lineage>
        <taxon>Bacteria</taxon>
        <taxon>Pseudomonadati</taxon>
        <taxon>Pseudomonadota</taxon>
        <taxon>Alphaproteobacteria</taxon>
        <taxon>Sphingomonadales</taxon>
        <taxon>Sphingomonadaceae</taxon>
        <taxon>Novosphingobium</taxon>
    </lineage>
</organism>
<keyword evidence="3" id="KW-1185">Reference proteome</keyword>
<name>A0A7X1FNT8_9SPHN</name>
<sequence length="339" mass="38358">MPVYHRDDAKAWAHANMHGVANILQPSFSNDLKLLNEAAIRHDVRMCKKLGFWGTLAVSECGTTSEEYIRFVEIACDEAGPDFHIIYHASFDTVEETARVGKACADAGATTMLLSYPPTWYPNSEEELYEYNVKMMDQTGLATVLFAVHLWNFGRIHPAEMSPRLIARLADHPLAVAYKCEGGGNTNAPHLQTLQMCGDKLLVSDPRDGNAPGHVAWFGMQWMGTSCFQYFGGNIPKYFKLMHEGKWDEAMEIFWKIHTARTTRTAVTQTYMPGAHFIHRQAWKYMEWLNGFNGGRLRLPTMRLTDATCKRLSDALIKCGIIDEVPGTMNDFYNGRFPM</sequence>
<evidence type="ECO:0000256" key="1">
    <source>
        <dbReference type="ARBA" id="ARBA00023239"/>
    </source>
</evidence>
<dbReference type="SUPFAM" id="SSF51569">
    <property type="entry name" value="Aldolase"/>
    <property type="match status" value="1"/>
</dbReference>
<gene>
    <name evidence="2" type="ORF">H7F51_01740</name>
</gene>
<dbReference type="Proteomes" id="UP000566813">
    <property type="component" value="Unassembled WGS sequence"/>
</dbReference>
<dbReference type="Gene3D" id="3.20.20.70">
    <property type="entry name" value="Aldolase class I"/>
    <property type="match status" value="1"/>
</dbReference>
<dbReference type="GO" id="GO:0016829">
    <property type="term" value="F:lyase activity"/>
    <property type="evidence" value="ECO:0007669"/>
    <property type="project" value="UniProtKB-KW"/>
</dbReference>
<proteinExistence type="predicted"/>